<feature type="transmembrane region" description="Helical" evidence="6">
    <location>
        <begin position="313"/>
        <end position="335"/>
    </location>
</feature>
<feature type="transmembrane region" description="Helical" evidence="6">
    <location>
        <begin position="219"/>
        <end position="237"/>
    </location>
</feature>
<reference evidence="8 9" key="1">
    <citation type="submission" date="2015-06" db="EMBL/GenBank/DDBJ databases">
        <title>Draft genome of the ant-associated black yeast Phialophora attae CBS 131958.</title>
        <authorList>
            <person name="Moreno L.F."/>
            <person name="Stielow B.J."/>
            <person name="de Hoog S."/>
            <person name="Vicente V.A."/>
            <person name="Weiss V.A."/>
            <person name="de Vries M."/>
            <person name="Cruz L.M."/>
            <person name="Souza E.M."/>
        </authorList>
    </citation>
    <scope>NUCLEOTIDE SEQUENCE [LARGE SCALE GENOMIC DNA]</scope>
    <source>
        <strain evidence="8 9">CBS 131958</strain>
    </source>
</reference>
<keyword evidence="4 6" id="KW-0472">Membrane</keyword>
<sequence length="506" mass="55898">MSQLDEEKAHSAYLEHAVPDRRAKMDVKGYLLSRVPTLKPTVAKPPNPFKLLGLLNKKHWTFFGVAMAAWTWDAFDFFTVSLTTTQLAAEFDVTIKDITWGLTLVLMLRSIGAISFGLASDRYGRKWPFVVNNILFIILELATGFCQTYDQFLACRALFGIAMGGMYGNAVATALEDCPLAARGLISGLLQMGYIVGYFLATVFARALVDTTSHGWRPYFWFGACPPVLIIAWRLCLPETDTYIHQKKMERENEGTVSMRSFIKESSKNIKTHWLMFVYMTLLLAGLNFQTHGTQDLYPTMLRNQLQFSPNDVTITMCILNLGGFCGGLTVGWLSNVFGRRFTLLVTFVMAGALLYPYGFVSTKAVAAAAFFEQFFIQGAMGVVPIHMMELSPGTLRTFAVGTAYQLGNLISSASVTIEAELGEQYPLPPTAKGVQRYDYGKVMCIFTAACIIYNIVITFIGPENRGADFSAANQGGIVTEKIEASQNVGRDTSVADDAASVSEKR</sequence>
<keyword evidence="2 6" id="KW-0812">Transmembrane</keyword>
<dbReference type="InterPro" id="IPR036259">
    <property type="entry name" value="MFS_trans_sf"/>
</dbReference>
<dbReference type="GO" id="GO:0015355">
    <property type="term" value="F:secondary active monocarboxylate transmembrane transporter activity"/>
    <property type="evidence" value="ECO:0007669"/>
    <property type="project" value="TreeGrafter"/>
</dbReference>
<evidence type="ECO:0000256" key="2">
    <source>
        <dbReference type="ARBA" id="ARBA00022692"/>
    </source>
</evidence>
<evidence type="ECO:0000256" key="6">
    <source>
        <dbReference type="SAM" id="Phobius"/>
    </source>
</evidence>
<feature type="transmembrane region" description="Helical" evidence="6">
    <location>
        <begin position="274"/>
        <end position="293"/>
    </location>
</feature>
<dbReference type="RefSeq" id="XP_017994470.1">
    <property type="nucleotide sequence ID" value="XM_018139840.1"/>
</dbReference>
<dbReference type="EMBL" id="LFJN01000058">
    <property type="protein sequence ID" value="KPI34507.1"/>
    <property type="molecule type" value="Genomic_DNA"/>
</dbReference>
<comment type="subcellular location">
    <subcellularLocation>
        <location evidence="1">Membrane</location>
        <topology evidence="1">Multi-pass membrane protein</topology>
    </subcellularLocation>
</comment>
<evidence type="ECO:0000256" key="3">
    <source>
        <dbReference type="ARBA" id="ARBA00022989"/>
    </source>
</evidence>
<feature type="region of interest" description="Disordered" evidence="5">
    <location>
        <begin position="487"/>
        <end position="506"/>
    </location>
</feature>
<proteinExistence type="predicted"/>
<protein>
    <submittedName>
        <fullName evidence="8">Carboxylic acid transporter-like protein</fullName>
    </submittedName>
</protein>
<evidence type="ECO:0000313" key="8">
    <source>
        <dbReference type="EMBL" id="KPI34507.1"/>
    </source>
</evidence>
<dbReference type="PANTHER" id="PTHR23508">
    <property type="entry name" value="CARBOXYLIC ACID TRANSPORTER PROTEIN HOMOLOG"/>
    <property type="match status" value="1"/>
</dbReference>
<name>A0A0N1NWY5_9EURO</name>
<keyword evidence="3 6" id="KW-1133">Transmembrane helix</keyword>
<gene>
    <name evidence="8" type="ORF">AB675_11027</name>
</gene>
<dbReference type="CDD" id="cd17316">
    <property type="entry name" value="MFS_SV2_like"/>
    <property type="match status" value="1"/>
</dbReference>
<evidence type="ECO:0000256" key="1">
    <source>
        <dbReference type="ARBA" id="ARBA00004141"/>
    </source>
</evidence>
<organism evidence="8 9">
    <name type="scientific">Cyphellophora attinorum</name>
    <dbReference type="NCBI Taxonomy" id="1664694"/>
    <lineage>
        <taxon>Eukaryota</taxon>
        <taxon>Fungi</taxon>
        <taxon>Dikarya</taxon>
        <taxon>Ascomycota</taxon>
        <taxon>Pezizomycotina</taxon>
        <taxon>Eurotiomycetes</taxon>
        <taxon>Chaetothyriomycetidae</taxon>
        <taxon>Chaetothyriales</taxon>
        <taxon>Cyphellophoraceae</taxon>
        <taxon>Cyphellophora</taxon>
    </lineage>
</organism>
<evidence type="ECO:0000256" key="5">
    <source>
        <dbReference type="SAM" id="MobiDB-lite"/>
    </source>
</evidence>
<dbReference type="OrthoDB" id="5296287at2759"/>
<feature type="transmembrane region" description="Helical" evidence="6">
    <location>
        <begin position="151"/>
        <end position="172"/>
    </location>
</feature>
<dbReference type="VEuPathDB" id="FungiDB:AB675_11027"/>
<dbReference type="InterPro" id="IPR005828">
    <property type="entry name" value="MFS_sugar_transport-like"/>
</dbReference>
<feature type="transmembrane region" description="Helical" evidence="6">
    <location>
        <begin position="443"/>
        <end position="462"/>
    </location>
</feature>
<evidence type="ECO:0000313" key="9">
    <source>
        <dbReference type="Proteomes" id="UP000038010"/>
    </source>
</evidence>
<feature type="transmembrane region" description="Helical" evidence="6">
    <location>
        <begin position="127"/>
        <end position="145"/>
    </location>
</feature>
<feature type="domain" description="Major facilitator superfamily (MFS) profile" evidence="7">
    <location>
        <begin position="62"/>
        <end position="466"/>
    </location>
</feature>
<dbReference type="GeneID" id="28731720"/>
<feature type="transmembrane region" description="Helical" evidence="6">
    <location>
        <begin position="184"/>
        <end position="207"/>
    </location>
</feature>
<comment type="caution">
    <text evidence="8">The sequence shown here is derived from an EMBL/GenBank/DDBJ whole genome shotgun (WGS) entry which is preliminary data.</text>
</comment>
<dbReference type="PANTHER" id="PTHR23508:SF10">
    <property type="entry name" value="CARBOXYLIC ACID TRANSPORTER PROTEIN HOMOLOG"/>
    <property type="match status" value="1"/>
</dbReference>
<feature type="transmembrane region" description="Helical" evidence="6">
    <location>
        <begin position="60"/>
        <end position="78"/>
    </location>
</feature>
<feature type="transmembrane region" description="Helical" evidence="6">
    <location>
        <begin position="98"/>
        <end position="120"/>
    </location>
</feature>
<dbReference type="GO" id="GO:0005886">
    <property type="term" value="C:plasma membrane"/>
    <property type="evidence" value="ECO:0007669"/>
    <property type="project" value="TreeGrafter"/>
</dbReference>
<dbReference type="Gene3D" id="1.20.1250.20">
    <property type="entry name" value="MFS general substrate transporter like domains"/>
    <property type="match status" value="2"/>
</dbReference>
<evidence type="ECO:0000259" key="7">
    <source>
        <dbReference type="PROSITE" id="PS50850"/>
    </source>
</evidence>
<feature type="transmembrane region" description="Helical" evidence="6">
    <location>
        <begin position="365"/>
        <end position="387"/>
    </location>
</feature>
<keyword evidence="9" id="KW-1185">Reference proteome</keyword>
<dbReference type="FunFam" id="1.20.1250.20:FF:000190">
    <property type="entry name" value="Sugar transporter family protein"/>
    <property type="match status" value="1"/>
</dbReference>
<dbReference type="PROSITE" id="PS50850">
    <property type="entry name" value="MFS"/>
    <property type="match status" value="1"/>
</dbReference>
<dbReference type="AlphaFoldDB" id="A0A0N1NWY5"/>
<dbReference type="Proteomes" id="UP000038010">
    <property type="component" value="Unassembled WGS sequence"/>
</dbReference>
<dbReference type="GO" id="GO:0035879">
    <property type="term" value="P:plasma membrane lactate transport"/>
    <property type="evidence" value="ECO:0007669"/>
    <property type="project" value="TreeGrafter"/>
</dbReference>
<evidence type="ECO:0000256" key="4">
    <source>
        <dbReference type="ARBA" id="ARBA00023136"/>
    </source>
</evidence>
<dbReference type="InterPro" id="IPR020846">
    <property type="entry name" value="MFS_dom"/>
</dbReference>
<feature type="transmembrane region" description="Helical" evidence="6">
    <location>
        <begin position="342"/>
        <end position="359"/>
    </location>
</feature>
<accession>A0A0N1NWY5</accession>
<dbReference type="Pfam" id="PF00083">
    <property type="entry name" value="Sugar_tr"/>
    <property type="match status" value="1"/>
</dbReference>
<dbReference type="SUPFAM" id="SSF103473">
    <property type="entry name" value="MFS general substrate transporter"/>
    <property type="match status" value="1"/>
</dbReference>